<dbReference type="AlphaFoldDB" id="A0A2H1W5R9"/>
<name>A0A2H1W5R9_SPOFR</name>
<proteinExistence type="predicted"/>
<organism evidence="1">
    <name type="scientific">Spodoptera frugiperda</name>
    <name type="common">Fall armyworm</name>
    <dbReference type="NCBI Taxonomy" id="7108"/>
    <lineage>
        <taxon>Eukaryota</taxon>
        <taxon>Metazoa</taxon>
        <taxon>Ecdysozoa</taxon>
        <taxon>Arthropoda</taxon>
        <taxon>Hexapoda</taxon>
        <taxon>Insecta</taxon>
        <taxon>Pterygota</taxon>
        <taxon>Neoptera</taxon>
        <taxon>Endopterygota</taxon>
        <taxon>Lepidoptera</taxon>
        <taxon>Glossata</taxon>
        <taxon>Ditrysia</taxon>
        <taxon>Noctuoidea</taxon>
        <taxon>Noctuidae</taxon>
        <taxon>Amphipyrinae</taxon>
        <taxon>Spodoptera</taxon>
    </lineage>
</organism>
<reference evidence="1" key="1">
    <citation type="submission" date="2016-07" db="EMBL/GenBank/DDBJ databases">
        <authorList>
            <person name="Bretaudeau A."/>
        </authorList>
    </citation>
    <scope>NUCLEOTIDE SEQUENCE</scope>
    <source>
        <strain evidence="1">Rice</strain>
        <tissue evidence="1">Whole body</tissue>
    </source>
</reference>
<sequence>MDVSPDGRQSVPPMDIRNIRASQASVTVRYRPFRVKNLVFFTLTTKSLPARDFHHASPLAAAHQSPLSICLNKYTLFSKLFSST</sequence>
<accession>A0A2H1W5R9</accession>
<gene>
    <name evidence="1" type="ORF">SFRICE_009535</name>
</gene>
<evidence type="ECO:0000313" key="1">
    <source>
        <dbReference type="EMBL" id="SOQ48445.1"/>
    </source>
</evidence>
<protein>
    <submittedName>
        <fullName evidence="1">SFRICE_009535</fullName>
    </submittedName>
</protein>
<dbReference type="EMBL" id="ODYU01006520">
    <property type="protein sequence ID" value="SOQ48445.1"/>
    <property type="molecule type" value="Genomic_DNA"/>
</dbReference>